<reference evidence="2 3" key="1">
    <citation type="submission" date="2023-10" db="EMBL/GenBank/DDBJ databases">
        <title>Eight complete genome sequences of bacteria isolated from laboratory stock of Giant Kelp gametophytes.</title>
        <authorList>
            <person name="Tolentino B."/>
            <person name="Nuzhdin S."/>
        </authorList>
    </citation>
    <scope>NUCLEOTIDE SEQUENCE [LARGE SCALE GENOMIC DNA]</scope>
    <source>
        <strain evidence="2 3">LC.270.F.C4</strain>
    </source>
</reference>
<evidence type="ECO:0000313" key="2">
    <source>
        <dbReference type="EMBL" id="WOI34333.1"/>
    </source>
</evidence>
<feature type="region of interest" description="Disordered" evidence="1">
    <location>
        <begin position="27"/>
        <end position="50"/>
    </location>
</feature>
<evidence type="ECO:0000313" key="3">
    <source>
        <dbReference type="Proteomes" id="UP001302666"/>
    </source>
</evidence>
<keyword evidence="3" id="KW-1185">Reference proteome</keyword>
<organism evidence="2 3">
    <name type="scientific">Tritonibacter scottomollicae</name>
    <name type="common">Epibacterium scottomollicae</name>
    <dbReference type="NCBI Taxonomy" id="483013"/>
    <lineage>
        <taxon>Bacteria</taxon>
        <taxon>Pseudomonadati</taxon>
        <taxon>Pseudomonadota</taxon>
        <taxon>Alphaproteobacteria</taxon>
        <taxon>Rhodobacterales</taxon>
        <taxon>Paracoccaceae</taxon>
        <taxon>Tritonibacter</taxon>
    </lineage>
</organism>
<dbReference type="EMBL" id="CP136704">
    <property type="protein sequence ID" value="WOI34333.1"/>
    <property type="molecule type" value="Genomic_DNA"/>
</dbReference>
<sequence length="82" mass="9097">MSWAGWILVSLAVVASAILAEAKWRSKRPRRLADSQPVSRSKGSPDLPLGMEATDLEAVKHVHRANQKADTYNRSISRTLSR</sequence>
<evidence type="ECO:0000256" key="1">
    <source>
        <dbReference type="SAM" id="MobiDB-lite"/>
    </source>
</evidence>
<protein>
    <submittedName>
        <fullName evidence="2">Uncharacterized protein</fullName>
    </submittedName>
</protein>
<accession>A0ABZ0HHL9</accession>
<proteinExistence type="predicted"/>
<dbReference type="Proteomes" id="UP001302666">
    <property type="component" value="Chromosome"/>
</dbReference>
<feature type="compositionally biased region" description="Polar residues" evidence="1">
    <location>
        <begin position="68"/>
        <end position="82"/>
    </location>
</feature>
<feature type="region of interest" description="Disordered" evidence="1">
    <location>
        <begin position="62"/>
        <end position="82"/>
    </location>
</feature>
<gene>
    <name evidence="2" type="ORF">R1T40_06290</name>
</gene>
<name>A0ABZ0HHL9_TRISK</name>
<dbReference type="RefSeq" id="WP_317386274.1">
    <property type="nucleotide sequence ID" value="NZ_CP136704.1"/>
</dbReference>